<organism evidence="9 10">
    <name type="scientific">Candidatus Gottesmanbacteria bacterium RIFCSPHIGHO2_01_FULL_40_15</name>
    <dbReference type="NCBI Taxonomy" id="1798376"/>
    <lineage>
        <taxon>Bacteria</taxon>
        <taxon>Candidatus Gottesmaniibacteriota</taxon>
    </lineage>
</organism>
<evidence type="ECO:0000256" key="6">
    <source>
        <dbReference type="ARBA" id="ARBA00022989"/>
    </source>
</evidence>
<comment type="subcellular location">
    <subcellularLocation>
        <location evidence="1">Cell membrane</location>
        <topology evidence="1">Multi-pass membrane protein</topology>
    </subcellularLocation>
</comment>
<evidence type="ECO:0000256" key="3">
    <source>
        <dbReference type="ARBA" id="ARBA00022448"/>
    </source>
</evidence>
<evidence type="ECO:0000256" key="2">
    <source>
        <dbReference type="ARBA" id="ARBA00009765"/>
    </source>
</evidence>
<evidence type="ECO:0000313" key="9">
    <source>
        <dbReference type="EMBL" id="OGG07955.1"/>
    </source>
</evidence>
<keyword evidence="4" id="KW-1003">Cell membrane</keyword>
<keyword evidence="5 8" id="KW-0812">Transmembrane</keyword>
<dbReference type="GO" id="GO:0050897">
    <property type="term" value="F:cobalt ion binding"/>
    <property type="evidence" value="ECO:0007669"/>
    <property type="project" value="TreeGrafter"/>
</dbReference>
<dbReference type="InterPro" id="IPR002523">
    <property type="entry name" value="MgTranspt_CorA/ZnTranspt_ZntB"/>
</dbReference>
<dbReference type="Proteomes" id="UP000177354">
    <property type="component" value="Unassembled WGS sequence"/>
</dbReference>
<evidence type="ECO:0000256" key="5">
    <source>
        <dbReference type="ARBA" id="ARBA00022692"/>
    </source>
</evidence>
<dbReference type="Gene3D" id="1.20.58.340">
    <property type="entry name" value="Magnesium transport protein CorA, transmembrane region"/>
    <property type="match status" value="2"/>
</dbReference>
<evidence type="ECO:0000313" key="10">
    <source>
        <dbReference type="Proteomes" id="UP000177354"/>
    </source>
</evidence>
<dbReference type="PANTHER" id="PTHR46494:SF1">
    <property type="entry name" value="CORA FAMILY METAL ION TRANSPORTER (EUROFUNG)"/>
    <property type="match status" value="1"/>
</dbReference>
<comment type="similarity">
    <text evidence="2">Belongs to the CorA metal ion transporter (MIT) (TC 1.A.35) family.</text>
</comment>
<dbReference type="Gene3D" id="3.30.460.20">
    <property type="entry name" value="CorA soluble domain-like"/>
    <property type="match status" value="1"/>
</dbReference>
<proteinExistence type="inferred from homology"/>
<accession>A0A1F5Z6F4</accession>
<evidence type="ECO:0008006" key="11">
    <source>
        <dbReference type="Google" id="ProtNLM"/>
    </source>
</evidence>
<evidence type="ECO:0000256" key="1">
    <source>
        <dbReference type="ARBA" id="ARBA00004651"/>
    </source>
</evidence>
<dbReference type="GO" id="GO:0000287">
    <property type="term" value="F:magnesium ion binding"/>
    <property type="evidence" value="ECO:0007669"/>
    <property type="project" value="TreeGrafter"/>
</dbReference>
<evidence type="ECO:0000256" key="7">
    <source>
        <dbReference type="ARBA" id="ARBA00023136"/>
    </source>
</evidence>
<keyword evidence="6 8" id="KW-1133">Transmembrane helix</keyword>
<dbReference type="InterPro" id="IPR045861">
    <property type="entry name" value="CorA_cytoplasmic_dom"/>
</dbReference>
<name>A0A1F5Z6F4_9BACT</name>
<dbReference type="GO" id="GO:0015095">
    <property type="term" value="F:magnesium ion transmembrane transporter activity"/>
    <property type="evidence" value="ECO:0007669"/>
    <property type="project" value="TreeGrafter"/>
</dbReference>
<dbReference type="EMBL" id="MFJF01000006">
    <property type="protein sequence ID" value="OGG07955.1"/>
    <property type="molecule type" value="Genomic_DNA"/>
</dbReference>
<dbReference type="PANTHER" id="PTHR46494">
    <property type="entry name" value="CORA FAMILY METAL ION TRANSPORTER (EUROFUNG)"/>
    <property type="match status" value="1"/>
</dbReference>
<dbReference type="GO" id="GO:0015087">
    <property type="term" value="F:cobalt ion transmembrane transporter activity"/>
    <property type="evidence" value="ECO:0007669"/>
    <property type="project" value="TreeGrafter"/>
</dbReference>
<dbReference type="GO" id="GO:0005886">
    <property type="term" value="C:plasma membrane"/>
    <property type="evidence" value="ECO:0007669"/>
    <property type="project" value="UniProtKB-SubCell"/>
</dbReference>
<keyword evidence="7 8" id="KW-0472">Membrane</keyword>
<evidence type="ECO:0000256" key="4">
    <source>
        <dbReference type="ARBA" id="ARBA00022475"/>
    </source>
</evidence>
<evidence type="ECO:0000256" key="8">
    <source>
        <dbReference type="SAM" id="Phobius"/>
    </source>
</evidence>
<dbReference type="InterPro" id="IPR045863">
    <property type="entry name" value="CorA_TM1_TM2"/>
</dbReference>
<reference evidence="9 10" key="1">
    <citation type="journal article" date="2016" name="Nat. Commun.">
        <title>Thousands of microbial genomes shed light on interconnected biogeochemical processes in an aquifer system.</title>
        <authorList>
            <person name="Anantharaman K."/>
            <person name="Brown C.T."/>
            <person name="Hug L.A."/>
            <person name="Sharon I."/>
            <person name="Castelle C.J."/>
            <person name="Probst A.J."/>
            <person name="Thomas B.C."/>
            <person name="Singh A."/>
            <person name="Wilkins M.J."/>
            <person name="Karaoz U."/>
            <person name="Brodie E.L."/>
            <person name="Williams K.H."/>
            <person name="Hubbard S.S."/>
            <person name="Banfield J.F."/>
        </authorList>
    </citation>
    <scope>NUCLEOTIDE SEQUENCE [LARGE SCALE GENOMIC DNA]</scope>
</reference>
<protein>
    <recommendedName>
        <fullName evidence="11">Magnesium transport protein CorA</fullName>
    </recommendedName>
</protein>
<feature type="transmembrane region" description="Helical" evidence="8">
    <location>
        <begin position="288"/>
        <end position="308"/>
    </location>
</feature>
<comment type="caution">
    <text evidence="9">The sequence shown here is derived from an EMBL/GenBank/DDBJ whole genome shotgun (WGS) entry which is preliminary data.</text>
</comment>
<feature type="transmembrane region" description="Helical" evidence="8">
    <location>
        <begin position="320"/>
        <end position="340"/>
    </location>
</feature>
<keyword evidence="3" id="KW-0813">Transport</keyword>
<dbReference type="Pfam" id="PF01544">
    <property type="entry name" value="CorA"/>
    <property type="match status" value="1"/>
</dbReference>
<dbReference type="CDD" id="cd12822">
    <property type="entry name" value="TmCorA-like"/>
    <property type="match status" value="1"/>
</dbReference>
<sequence>MDKHIKLLKVFTNPTLPVTRGAELIAAMRNKNNGNLAKPDLPAFQKIRHQTTNFIILRNPSTENINELKRIYDFHPLHLEDIISTVQRPKIDEEDEYVFFVFHFPQFNPKTNKIFSIEVDFFLTENDLITVIDPGFMAMEEIFERITKNKNEREAYFAGGAGMLLYRILDNLVDSIFPLLDMFERTLEEIDTEVFSASPRDVTEHLSFLRRNVIFFQSLIKPELNSFARIEQSTHPFIDEELKDYLANITDHLKKIWDRLEDVIELSNNLSQTFESYLTFRTNETIKILTMFSVILLPLTLLSGIYGMNLAFLPFAQHPLALVYLSFIMATIILAMIAFFKYKKWI</sequence>
<dbReference type="SUPFAM" id="SSF144083">
    <property type="entry name" value="Magnesium transport protein CorA, transmembrane region"/>
    <property type="match status" value="1"/>
</dbReference>
<gene>
    <name evidence="9" type="ORF">A2777_00195</name>
</gene>
<dbReference type="AlphaFoldDB" id="A0A1F5Z6F4"/>
<dbReference type="SUPFAM" id="SSF143865">
    <property type="entry name" value="CorA soluble domain-like"/>
    <property type="match status" value="1"/>
</dbReference>